<keyword evidence="4" id="KW-1185">Reference proteome</keyword>
<evidence type="ECO:0000313" key="4">
    <source>
        <dbReference type="Proteomes" id="UP000708208"/>
    </source>
</evidence>
<feature type="transmembrane region" description="Helical" evidence="1">
    <location>
        <begin position="43"/>
        <end position="66"/>
    </location>
</feature>
<organism evidence="3 4">
    <name type="scientific">Allacma fusca</name>
    <dbReference type="NCBI Taxonomy" id="39272"/>
    <lineage>
        <taxon>Eukaryota</taxon>
        <taxon>Metazoa</taxon>
        <taxon>Ecdysozoa</taxon>
        <taxon>Arthropoda</taxon>
        <taxon>Hexapoda</taxon>
        <taxon>Collembola</taxon>
        <taxon>Symphypleona</taxon>
        <taxon>Sminthuridae</taxon>
        <taxon>Allacma</taxon>
    </lineage>
</organism>
<keyword evidence="1" id="KW-0812">Transmembrane</keyword>
<comment type="caution">
    <text evidence="3">The sequence shown here is derived from an EMBL/GenBank/DDBJ whole genome shotgun (WGS) entry which is preliminary data.</text>
</comment>
<dbReference type="InterPro" id="IPR033640">
    <property type="entry name" value="FAR_C"/>
</dbReference>
<dbReference type="Proteomes" id="UP000708208">
    <property type="component" value="Unassembled WGS sequence"/>
</dbReference>
<protein>
    <recommendedName>
        <fullName evidence="2">Fatty acyl-CoA reductase C-terminal domain-containing protein</fullName>
    </recommendedName>
</protein>
<dbReference type="OrthoDB" id="429813at2759"/>
<dbReference type="AlphaFoldDB" id="A0A8J2PHW5"/>
<accession>A0A8J2PHW5</accession>
<evidence type="ECO:0000256" key="1">
    <source>
        <dbReference type="SAM" id="Phobius"/>
    </source>
</evidence>
<keyword evidence="1" id="KW-0472">Membrane</keyword>
<sequence>KERSTLFRWITWEFNDSMIESFQDNPSNQIFWYPSVVYVRNHVIFTIVNFFVHFLPAMLIDGILIITGKKPKMMKIYRKIRKLASATMELQRSDHWLYTDNTKRLFTLLDPVDKESFNFNIQSINCAEYVRIRNYGIRYFACNEEDKDLPKARKNFQRYDYRNL</sequence>
<evidence type="ECO:0000259" key="2">
    <source>
        <dbReference type="Pfam" id="PF03015"/>
    </source>
</evidence>
<feature type="non-terminal residue" evidence="3">
    <location>
        <position position="1"/>
    </location>
</feature>
<dbReference type="CDD" id="cd09071">
    <property type="entry name" value="FAR_C"/>
    <property type="match status" value="1"/>
</dbReference>
<keyword evidence="1" id="KW-1133">Transmembrane helix</keyword>
<feature type="domain" description="Fatty acyl-CoA reductase C-terminal" evidence="2">
    <location>
        <begin position="53"/>
        <end position="144"/>
    </location>
</feature>
<proteinExistence type="predicted"/>
<dbReference type="EMBL" id="CAJVCH010357251">
    <property type="protein sequence ID" value="CAG7815950.1"/>
    <property type="molecule type" value="Genomic_DNA"/>
</dbReference>
<evidence type="ECO:0000313" key="3">
    <source>
        <dbReference type="EMBL" id="CAG7815950.1"/>
    </source>
</evidence>
<gene>
    <name evidence="3" type="ORF">AFUS01_LOCUS26595</name>
</gene>
<dbReference type="Pfam" id="PF03015">
    <property type="entry name" value="Sterile"/>
    <property type="match status" value="1"/>
</dbReference>
<name>A0A8J2PHW5_9HEXA</name>
<reference evidence="3" key="1">
    <citation type="submission" date="2021-06" db="EMBL/GenBank/DDBJ databases">
        <authorList>
            <person name="Hodson N. C."/>
            <person name="Mongue J. A."/>
            <person name="Jaron S. K."/>
        </authorList>
    </citation>
    <scope>NUCLEOTIDE SEQUENCE</scope>
</reference>